<dbReference type="InterPro" id="IPR030678">
    <property type="entry name" value="Peptide/Ni-bd"/>
</dbReference>
<keyword evidence="2" id="KW-0813">Transport</keyword>
<proteinExistence type="inferred from homology"/>
<dbReference type="GO" id="GO:0043190">
    <property type="term" value="C:ATP-binding cassette (ABC) transporter complex"/>
    <property type="evidence" value="ECO:0007669"/>
    <property type="project" value="InterPro"/>
</dbReference>
<dbReference type="PANTHER" id="PTHR30290:SF9">
    <property type="entry name" value="OLIGOPEPTIDE-BINDING PROTEIN APPA"/>
    <property type="match status" value="1"/>
</dbReference>
<dbReference type="Gene3D" id="3.40.190.10">
    <property type="entry name" value="Periplasmic binding protein-like II"/>
    <property type="match status" value="1"/>
</dbReference>
<accession>A0A6J4S8X6</accession>
<organism evidence="5">
    <name type="scientific">uncultured Solirubrobacteraceae bacterium</name>
    <dbReference type="NCBI Taxonomy" id="1162706"/>
    <lineage>
        <taxon>Bacteria</taxon>
        <taxon>Bacillati</taxon>
        <taxon>Actinomycetota</taxon>
        <taxon>Thermoleophilia</taxon>
        <taxon>Solirubrobacterales</taxon>
        <taxon>Solirubrobacteraceae</taxon>
        <taxon>environmental samples</taxon>
    </lineage>
</organism>
<dbReference type="AlphaFoldDB" id="A0A6J4S8X6"/>
<sequence>MTEMDEQVRRAMARRENADDPIVVPITRRQALKRGAAGASFLALPGVLAACGGERGGGNEEAQSGGASDQAKAELKPGGTLVLAVDAITGQSDPGLFSTFGNWMAIDCIARGFTHVDYRSTEPQPALAERWEVSDDGLTYTFFLKEGLTFHDGNPVTAKDAERTFKRLIDEDDPTRPEGVYALAEIGGSNVKSAKAVDDMTFEFKLAKPDVAFLSRMSNPNAVLISAAAIEKHGKEIGRNLVGAGPFKLADVKSGQSITMERFDDFYMGKPLLDKVVLQVLPDPTALTSALRSGQAQLSPFVPFSNASALKRDSKLVVNEGKPYIVIFAAVNASKELFKDLRVRQAISYAIDRETIVRQAFNGQATVPSGLITPAELGHSEELKTFYTQDIEKARALIQEAGAEGEQFEFVNQNILFWPRIGQIIDRNLKEIGLRPKTLYFDEATYNERSFDPKVHEMSANQRSAFVADPDNKLSPIVAGDSFVTQSVTRNDLLPEQKEFDRMLVEARQEEDEETRKGQYLEIQKYFAEKIAVIHPLAYIALPVTQSKAIGGVNADALGTYRTFLEKTGYLA</sequence>
<dbReference type="GO" id="GO:1904680">
    <property type="term" value="F:peptide transmembrane transporter activity"/>
    <property type="evidence" value="ECO:0007669"/>
    <property type="project" value="TreeGrafter"/>
</dbReference>
<evidence type="ECO:0000259" key="4">
    <source>
        <dbReference type="Pfam" id="PF00496"/>
    </source>
</evidence>
<evidence type="ECO:0000256" key="3">
    <source>
        <dbReference type="ARBA" id="ARBA00022729"/>
    </source>
</evidence>
<evidence type="ECO:0000313" key="5">
    <source>
        <dbReference type="EMBL" id="CAA9488307.1"/>
    </source>
</evidence>
<dbReference type="Pfam" id="PF00496">
    <property type="entry name" value="SBP_bac_5"/>
    <property type="match status" value="1"/>
</dbReference>
<dbReference type="Gene3D" id="3.90.76.10">
    <property type="entry name" value="Dipeptide-binding Protein, Domain 1"/>
    <property type="match status" value="1"/>
</dbReference>
<dbReference type="SUPFAM" id="SSF53850">
    <property type="entry name" value="Periplasmic binding protein-like II"/>
    <property type="match status" value="1"/>
</dbReference>
<dbReference type="InterPro" id="IPR039424">
    <property type="entry name" value="SBP_5"/>
</dbReference>
<evidence type="ECO:0000256" key="1">
    <source>
        <dbReference type="ARBA" id="ARBA00005695"/>
    </source>
</evidence>
<dbReference type="CDD" id="cd00995">
    <property type="entry name" value="PBP2_NikA_DppA_OppA_like"/>
    <property type="match status" value="1"/>
</dbReference>
<dbReference type="Gene3D" id="3.10.105.10">
    <property type="entry name" value="Dipeptide-binding Protein, Domain 3"/>
    <property type="match status" value="1"/>
</dbReference>
<dbReference type="PIRSF" id="PIRSF002741">
    <property type="entry name" value="MppA"/>
    <property type="match status" value="1"/>
</dbReference>
<dbReference type="InterPro" id="IPR000914">
    <property type="entry name" value="SBP_5_dom"/>
</dbReference>
<keyword evidence="3" id="KW-0732">Signal</keyword>
<evidence type="ECO:0000256" key="2">
    <source>
        <dbReference type="ARBA" id="ARBA00022448"/>
    </source>
</evidence>
<name>A0A6J4S8X6_9ACTN</name>
<dbReference type="PANTHER" id="PTHR30290">
    <property type="entry name" value="PERIPLASMIC BINDING COMPONENT OF ABC TRANSPORTER"/>
    <property type="match status" value="1"/>
</dbReference>
<reference evidence="5" key="1">
    <citation type="submission" date="2020-02" db="EMBL/GenBank/DDBJ databases">
        <authorList>
            <person name="Meier V. D."/>
        </authorList>
    </citation>
    <scope>NUCLEOTIDE SEQUENCE</scope>
    <source>
        <strain evidence="5">AVDCRST_MAG13</strain>
    </source>
</reference>
<dbReference type="GO" id="GO:0015833">
    <property type="term" value="P:peptide transport"/>
    <property type="evidence" value="ECO:0007669"/>
    <property type="project" value="TreeGrafter"/>
</dbReference>
<feature type="domain" description="Solute-binding protein family 5" evidence="4">
    <location>
        <begin position="122"/>
        <end position="479"/>
    </location>
</feature>
<dbReference type="EMBL" id="CADCVO010000251">
    <property type="protein sequence ID" value="CAA9488307.1"/>
    <property type="molecule type" value="Genomic_DNA"/>
</dbReference>
<dbReference type="GO" id="GO:0042597">
    <property type="term" value="C:periplasmic space"/>
    <property type="evidence" value="ECO:0007669"/>
    <property type="project" value="UniProtKB-ARBA"/>
</dbReference>
<protein>
    <submittedName>
        <fullName evidence="5">ABC transporter, substrate-binding protein (Cluster 5, nickel/peptides/opines)</fullName>
    </submittedName>
</protein>
<comment type="similarity">
    <text evidence="1">Belongs to the bacterial solute-binding protein 5 family.</text>
</comment>
<gene>
    <name evidence="5" type="ORF">AVDCRST_MAG13-1591</name>
</gene>
<dbReference type="InterPro" id="IPR006311">
    <property type="entry name" value="TAT_signal"/>
</dbReference>
<dbReference type="PROSITE" id="PS51318">
    <property type="entry name" value="TAT"/>
    <property type="match status" value="1"/>
</dbReference>